<feature type="domain" description="SH3b" evidence="3">
    <location>
        <begin position="123"/>
        <end position="199"/>
    </location>
</feature>
<dbReference type="EMBL" id="JBEZFP010000076">
    <property type="protein sequence ID" value="MEU8136986.1"/>
    <property type="molecule type" value="Genomic_DNA"/>
</dbReference>
<dbReference type="RefSeq" id="WP_358358177.1">
    <property type="nucleotide sequence ID" value="NZ_JBEZFP010000076.1"/>
</dbReference>
<dbReference type="PROSITE" id="PS51781">
    <property type="entry name" value="SH3B"/>
    <property type="match status" value="1"/>
</dbReference>
<keyword evidence="5" id="KW-1185">Reference proteome</keyword>
<gene>
    <name evidence="4" type="ORF">AB0C36_26165</name>
</gene>
<feature type="transmembrane region" description="Helical" evidence="2">
    <location>
        <begin position="40"/>
        <end position="58"/>
    </location>
</feature>
<evidence type="ECO:0000256" key="1">
    <source>
        <dbReference type="SAM" id="MobiDB-lite"/>
    </source>
</evidence>
<keyword evidence="2" id="KW-0472">Membrane</keyword>
<evidence type="ECO:0000256" key="2">
    <source>
        <dbReference type="SAM" id="Phobius"/>
    </source>
</evidence>
<name>A0ABV3DMT4_9ACTN</name>
<evidence type="ECO:0000259" key="3">
    <source>
        <dbReference type="PROSITE" id="PS51781"/>
    </source>
</evidence>
<feature type="compositionally biased region" description="Low complexity" evidence="1">
    <location>
        <begin position="68"/>
        <end position="98"/>
    </location>
</feature>
<organism evidence="4 5">
    <name type="scientific">Streptodolium elevatio</name>
    <dbReference type="NCBI Taxonomy" id="3157996"/>
    <lineage>
        <taxon>Bacteria</taxon>
        <taxon>Bacillati</taxon>
        <taxon>Actinomycetota</taxon>
        <taxon>Actinomycetes</taxon>
        <taxon>Kitasatosporales</taxon>
        <taxon>Streptomycetaceae</taxon>
        <taxon>Streptodolium</taxon>
    </lineage>
</organism>
<reference evidence="4 5" key="1">
    <citation type="submission" date="2024-06" db="EMBL/GenBank/DDBJ databases">
        <title>The Natural Products Discovery Center: Release of the First 8490 Sequenced Strains for Exploring Actinobacteria Biosynthetic Diversity.</title>
        <authorList>
            <person name="Kalkreuter E."/>
            <person name="Kautsar S.A."/>
            <person name="Yang D."/>
            <person name="Bader C.D."/>
            <person name="Teijaro C.N."/>
            <person name="Fluegel L."/>
            <person name="Davis C.M."/>
            <person name="Simpson J.R."/>
            <person name="Lauterbach L."/>
            <person name="Steele A.D."/>
            <person name="Gui C."/>
            <person name="Meng S."/>
            <person name="Li G."/>
            <person name="Viehrig K."/>
            <person name="Ye F."/>
            <person name="Su P."/>
            <person name="Kiefer A.F."/>
            <person name="Nichols A."/>
            <person name="Cepeda A.J."/>
            <person name="Yan W."/>
            <person name="Fan B."/>
            <person name="Jiang Y."/>
            <person name="Adhikari A."/>
            <person name="Zheng C.-J."/>
            <person name="Schuster L."/>
            <person name="Cowan T.M."/>
            <person name="Smanski M.J."/>
            <person name="Chevrette M.G."/>
            <person name="De Carvalho L.P.S."/>
            <person name="Shen B."/>
        </authorList>
    </citation>
    <scope>NUCLEOTIDE SEQUENCE [LARGE SCALE GENOMIC DNA]</scope>
    <source>
        <strain evidence="4 5">NPDC048946</strain>
    </source>
</reference>
<sequence>MADEAPSLFSWLRNQVQRRPKGDGDETPGAGGGLRLSRGMWIAVALAIVVVIVVLTSGNGGTPTANTADSSSPDAGSVAPGSPGAASASPGTQAGRPPAGQPAPAPGASGAASATAEHVAQGKTAYTRNPQGLIVRSAPAHTGDFVVRIEYDSAVTLICHATGPKVYGRNGLATTLWDKVTTPGGKTGYVPDVWVLTEAEVTELVPAC</sequence>
<keyword evidence="2" id="KW-0812">Transmembrane</keyword>
<dbReference type="Proteomes" id="UP001551482">
    <property type="component" value="Unassembled WGS sequence"/>
</dbReference>
<feature type="region of interest" description="Disordered" evidence="1">
    <location>
        <begin position="62"/>
        <end position="120"/>
    </location>
</feature>
<dbReference type="InterPro" id="IPR003646">
    <property type="entry name" value="SH3-like_bac-type"/>
</dbReference>
<keyword evidence="2" id="KW-1133">Transmembrane helix</keyword>
<evidence type="ECO:0000313" key="5">
    <source>
        <dbReference type="Proteomes" id="UP001551482"/>
    </source>
</evidence>
<proteinExistence type="predicted"/>
<comment type="caution">
    <text evidence="4">The sequence shown here is derived from an EMBL/GenBank/DDBJ whole genome shotgun (WGS) entry which is preliminary data.</text>
</comment>
<accession>A0ABV3DMT4</accession>
<evidence type="ECO:0000313" key="4">
    <source>
        <dbReference type="EMBL" id="MEU8136986.1"/>
    </source>
</evidence>
<protein>
    <recommendedName>
        <fullName evidence="3">SH3b domain-containing protein</fullName>
    </recommendedName>
</protein>
<feature type="compositionally biased region" description="Low complexity" evidence="1">
    <location>
        <begin position="106"/>
        <end position="116"/>
    </location>
</feature>